<keyword evidence="12" id="KW-1185">Reference proteome</keyword>
<evidence type="ECO:0000256" key="1">
    <source>
        <dbReference type="ARBA" id="ARBA00004323"/>
    </source>
</evidence>
<evidence type="ECO:0000256" key="6">
    <source>
        <dbReference type="ARBA" id="ARBA00022968"/>
    </source>
</evidence>
<comment type="subcellular location">
    <subcellularLocation>
        <location evidence="1 10">Golgi apparatus membrane</location>
        <topology evidence="1 10">Single-pass type II membrane protein</topology>
    </subcellularLocation>
</comment>
<keyword evidence="3 10" id="KW-0328">Glycosyltransferase</keyword>
<dbReference type="GO" id="GO:0016758">
    <property type="term" value="F:hexosyltransferase activity"/>
    <property type="evidence" value="ECO:0007669"/>
    <property type="project" value="InterPro"/>
</dbReference>
<dbReference type="GO" id="GO:0000139">
    <property type="term" value="C:Golgi membrane"/>
    <property type="evidence" value="ECO:0007669"/>
    <property type="project" value="UniProtKB-SubCell"/>
</dbReference>
<dbReference type="AlphaFoldDB" id="A0A2T7PAZ2"/>
<proteinExistence type="inferred from homology"/>
<dbReference type="GO" id="GO:0006493">
    <property type="term" value="P:protein O-linked glycosylation"/>
    <property type="evidence" value="ECO:0007669"/>
    <property type="project" value="TreeGrafter"/>
</dbReference>
<dbReference type="EC" id="2.4.1.-" evidence="10"/>
<keyword evidence="4" id="KW-0808">Transferase</keyword>
<sequence length="292" mass="33727">MIAQACDLFHLCSDEVCGAVTHRLILNNPLLCSTARAGEESVGPIDVLFLVHTSLLHFEDRNLLRSTIANQSYFHPFKVRILFLLGLPTNDANSTVQSLIELEHKKYGDTLQGDFIDTYNNLTHKGVMGYRWITQYCPHVRLVAKIDDDVFVDTFKLLHRFWPVLFVAKSRAIFCNVWHNNTMTILREGKWKVNEENLQHFKYFPWNYCSGMAVFITGDLIPFLYRAAFRTPFFWIDDVYLFGMLPDVVGNVTYYDIGFSKNMSLNNEEALKCMKTQECFSTLNDCDQVCVV</sequence>
<dbReference type="EMBL" id="PZQS01000005">
    <property type="protein sequence ID" value="PVD30595.1"/>
    <property type="molecule type" value="Genomic_DNA"/>
</dbReference>
<evidence type="ECO:0000256" key="2">
    <source>
        <dbReference type="ARBA" id="ARBA00008661"/>
    </source>
</evidence>
<dbReference type="STRING" id="400727.A0A2T7PAZ2"/>
<comment type="caution">
    <text evidence="11">The sequence shown here is derived from an EMBL/GenBank/DDBJ whole genome shotgun (WGS) entry which is preliminary data.</text>
</comment>
<keyword evidence="9" id="KW-0472">Membrane</keyword>
<dbReference type="OrthoDB" id="6381420at2759"/>
<evidence type="ECO:0000256" key="8">
    <source>
        <dbReference type="ARBA" id="ARBA00023034"/>
    </source>
</evidence>
<evidence type="ECO:0000256" key="10">
    <source>
        <dbReference type="RuleBase" id="RU363063"/>
    </source>
</evidence>
<evidence type="ECO:0000256" key="3">
    <source>
        <dbReference type="ARBA" id="ARBA00022676"/>
    </source>
</evidence>
<dbReference type="Pfam" id="PF01762">
    <property type="entry name" value="Galactosyl_T"/>
    <property type="match status" value="1"/>
</dbReference>
<dbReference type="PANTHER" id="PTHR11214:SF364">
    <property type="entry name" value="HEXOSYLTRANSFERASE"/>
    <property type="match status" value="1"/>
</dbReference>
<evidence type="ECO:0000256" key="9">
    <source>
        <dbReference type="ARBA" id="ARBA00023136"/>
    </source>
</evidence>
<dbReference type="InterPro" id="IPR002659">
    <property type="entry name" value="Glyco_trans_31"/>
</dbReference>
<keyword evidence="8 10" id="KW-0333">Golgi apparatus</keyword>
<evidence type="ECO:0000256" key="7">
    <source>
        <dbReference type="ARBA" id="ARBA00022989"/>
    </source>
</evidence>
<protein>
    <recommendedName>
        <fullName evidence="10">Hexosyltransferase</fullName>
        <ecNumber evidence="10">2.4.1.-</ecNumber>
    </recommendedName>
</protein>
<evidence type="ECO:0000313" key="11">
    <source>
        <dbReference type="EMBL" id="PVD30595.1"/>
    </source>
</evidence>
<evidence type="ECO:0000256" key="4">
    <source>
        <dbReference type="ARBA" id="ARBA00022679"/>
    </source>
</evidence>
<gene>
    <name evidence="11" type="ORF">C0Q70_09867</name>
</gene>
<dbReference type="Gene3D" id="3.90.550.50">
    <property type="match status" value="1"/>
</dbReference>
<evidence type="ECO:0000313" key="12">
    <source>
        <dbReference type="Proteomes" id="UP000245119"/>
    </source>
</evidence>
<evidence type="ECO:0000256" key="5">
    <source>
        <dbReference type="ARBA" id="ARBA00022692"/>
    </source>
</evidence>
<comment type="similarity">
    <text evidence="2 10">Belongs to the glycosyltransferase 31 family.</text>
</comment>
<keyword evidence="5" id="KW-0812">Transmembrane</keyword>
<organism evidence="11 12">
    <name type="scientific">Pomacea canaliculata</name>
    <name type="common">Golden apple snail</name>
    <dbReference type="NCBI Taxonomy" id="400727"/>
    <lineage>
        <taxon>Eukaryota</taxon>
        <taxon>Metazoa</taxon>
        <taxon>Spiralia</taxon>
        <taxon>Lophotrochozoa</taxon>
        <taxon>Mollusca</taxon>
        <taxon>Gastropoda</taxon>
        <taxon>Caenogastropoda</taxon>
        <taxon>Architaenioglossa</taxon>
        <taxon>Ampullarioidea</taxon>
        <taxon>Ampullariidae</taxon>
        <taxon>Pomacea</taxon>
    </lineage>
</organism>
<dbReference type="Proteomes" id="UP000245119">
    <property type="component" value="Linkage Group LG5"/>
</dbReference>
<accession>A0A2T7PAZ2</accession>
<reference evidence="11 12" key="1">
    <citation type="submission" date="2018-04" db="EMBL/GenBank/DDBJ databases">
        <title>The genome of golden apple snail Pomacea canaliculata provides insight into stress tolerance and invasive adaptation.</title>
        <authorList>
            <person name="Liu C."/>
            <person name="Liu B."/>
            <person name="Ren Y."/>
            <person name="Zhang Y."/>
            <person name="Wang H."/>
            <person name="Li S."/>
            <person name="Jiang F."/>
            <person name="Yin L."/>
            <person name="Zhang G."/>
            <person name="Qian W."/>
            <person name="Fan W."/>
        </authorList>
    </citation>
    <scope>NUCLEOTIDE SEQUENCE [LARGE SCALE GENOMIC DNA]</scope>
    <source>
        <strain evidence="11">SZHN2017</strain>
        <tissue evidence="11">Muscle</tissue>
    </source>
</reference>
<name>A0A2T7PAZ2_POMCA</name>
<keyword evidence="7" id="KW-1133">Transmembrane helix</keyword>
<keyword evidence="6" id="KW-0735">Signal-anchor</keyword>
<dbReference type="PANTHER" id="PTHR11214">
    <property type="entry name" value="BETA-1,3-N-ACETYLGLUCOSAMINYLTRANSFERASE"/>
    <property type="match status" value="1"/>
</dbReference>